<organism evidence="2 3">
    <name type="scientific">Streptococcus anginosus subsp. whileyi CCUG 39159</name>
    <dbReference type="NCBI Taxonomy" id="1095729"/>
    <lineage>
        <taxon>Bacteria</taxon>
        <taxon>Bacillati</taxon>
        <taxon>Bacillota</taxon>
        <taxon>Bacilli</taxon>
        <taxon>Lactobacillales</taxon>
        <taxon>Streptococcaceae</taxon>
        <taxon>Streptococcus</taxon>
        <taxon>Streptococcus anginosus group</taxon>
    </lineage>
</organism>
<proteinExistence type="predicted"/>
<protein>
    <submittedName>
        <fullName evidence="2">Uncharacterized protein</fullName>
    </submittedName>
</protein>
<evidence type="ECO:0000313" key="2">
    <source>
        <dbReference type="EMBL" id="EID21108.1"/>
    </source>
</evidence>
<dbReference type="Proteomes" id="UP000003245">
    <property type="component" value="Unassembled WGS sequence"/>
</dbReference>
<comment type="caution">
    <text evidence="2">The sequence shown here is derived from an EMBL/GenBank/DDBJ whole genome shotgun (WGS) entry which is preliminary data.</text>
</comment>
<name>I0SCK5_STRAP</name>
<gene>
    <name evidence="2" type="ORF">HMPREF1043_1108</name>
</gene>
<evidence type="ECO:0000313" key="3">
    <source>
        <dbReference type="Proteomes" id="UP000003245"/>
    </source>
</evidence>
<sequence length="64" mass="7355">MGVYFNIFSKKKRCNNGALVEKIVKAVIIKLLIAVTFFGTYLRALDVKHRCLFTDMMKILTKSN</sequence>
<keyword evidence="3" id="KW-1185">Reference proteome</keyword>
<dbReference type="EMBL" id="AICP01000044">
    <property type="protein sequence ID" value="EID21108.1"/>
    <property type="molecule type" value="Genomic_DNA"/>
</dbReference>
<keyword evidence="1" id="KW-0472">Membrane</keyword>
<dbReference type="AlphaFoldDB" id="I0SCK5"/>
<evidence type="ECO:0000256" key="1">
    <source>
        <dbReference type="SAM" id="Phobius"/>
    </source>
</evidence>
<accession>I0SCK5</accession>
<reference evidence="2 3" key="1">
    <citation type="submission" date="2012-01" db="EMBL/GenBank/DDBJ databases">
        <authorList>
            <person name="Harkins D.M."/>
            <person name="Madupu R."/>
            <person name="Durkin A.S."/>
            <person name="Torralba M."/>
            <person name="Methe B."/>
            <person name="Sutton G.G."/>
            <person name="Nelson K.E."/>
        </authorList>
    </citation>
    <scope>NUCLEOTIDE SEQUENCE [LARGE SCALE GENOMIC DNA]</scope>
    <source>
        <strain evidence="2 3">CCUG 39159</strain>
    </source>
</reference>
<feature type="transmembrane region" description="Helical" evidence="1">
    <location>
        <begin position="23"/>
        <end position="42"/>
    </location>
</feature>
<keyword evidence="1" id="KW-0812">Transmembrane</keyword>
<keyword evidence="1" id="KW-1133">Transmembrane helix</keyword>